<gene>
    <name evidence="1" type="ORF">ARMGADRAFT_1032472</name>
</gene>
<name>A0A2H3DHV4_ARMGA</name>
<sequence length="349" mass="40072">MMRRIEGSGESQDAEADTHMILSMISIDYLLVGYNKGTVQWDEERDKNRTELDLDVLWHRLCLDGLVINFPFIAVVVLIVPIPCRSAKALYQGRPQIALRAIQRRLYLTVYMISCKAGSHRKKSKLFVFFGGWRVIGKWRTGRGTVAIYNRAKNSRKFQEALHLSPFPSSDSVEVLSYDPWNTQLVVSSQYSEIKLYKLDWTCRCVSLTKADSSLPSAWNQRKSRFPVPMTRECSIIKDAVFAEDGQVVVRSRWNIMYHGKDCNYLQVLDMAKQAATQSDWRMVTTGSSGSNGSVILWEKPVFIEFPWISQLTTVKVLDWVLNWVQYVMDRFLVIIKPPVCVGNDIILL</sequence>
<dbReference type="Proteomes" id="UP000217790">
    <property type="component" value="Unassembled WGS sequence"/>
</dbReference>
<organism evidence="1 2">
    <name type="scientific">Armillaria gallica</name>
    <name type="common">Bulbous honey fungus</name>
    <name type="synonym">Armillaria bulbosa</name>
    <dbReference type="NCBI Taxonomy" id="47427"/>
    <lineage>
        <taxon>Eukaryota</taxon>
        <taxon>Fungi</taxon>
        <taxon>Dikarya</taxon>
        <taxon>Basidiomycota</taxon>
        <taxon>Agaricomycotina</taxon>
        <taxon>Agaricomycetes</taxon>
        <taxon>Agaricomycetidae</taxon>
        <taxon>Agaricales</taxon>
        <taxon>Marasmiineae</taxon>
        <taxon>Physalacriaceae</taxon>
        <taxon>Armillaria</taxon>
    </lineage>
</organism>
<accession>A0A2H3DHV4</accession>
<dbReference type="AlphaFoldDB" id="A0A2H3DHV4"/>
<reference evidence="2" key="1">
    <citation type="journal article" date="2017" name="Nat. Ecol. Evol.">
        <title>Genome expansion and lineage-specific genetic innovations in the forest pathogenic fungi Armillaria.</title>
        <authorList>
            <person name="Sipos G."/>
            <person name="Prasanna A.N."/>
            <person name="Walter M.C."/>
            <person name="O'Connor E."/>
            <person name="Balint B."/>
            <person name="Krizsan K."/>
            <person name="Kiss B."/>
            <person name="Hess J."/>
            <person name="Varga T."/>
            <person name="Slot J."/>
            <person name="Riley R."/>
            <person name="Boka B."/>
            <person name="Rigling D."/>
            <person name="Barry K."/>
            <person name="Lee J."/>
            <person name="Mihaltcheva S."/>
            <person name="LaButti K."/>
            <person name="Lipzen A."/>
            <person name="Waldron R."/>
            <person name="Moloney N.M."/>
            <person name="Sperisen C."/>
            <person name="Kredics L."/>
            <person name="Vagvoelgyi C."/>
            <person name="Patrignani A."/>
            <person name="Fitzpatrick D."/>
            <person name="Nagy I."/>
            <person name="Doyle S."/>
            <person name="Anderson J.B."/>
            <person name="Grigoriev I.V."/>
            <person name="Gueldener U."/>
            <person name="Muensterkoetter M."/>
            <person name="Nagy L.G."/>
        </authorList>
    </citation>
    <scope>NUCLEOTIDE SEQUENCE [LARGE SCALE GENOMIC DNA]</scope>
    <source>
        <strain evidence="2">Ar21-2</strain>
    </source>
</reference>
<evidence type="ECO:0000313" key="1">
    <source>
        <dbReference type="EMBL" id="PBK90448.1"/>
    </source>
</evidence>
<proteinExistence type="predicted"/>
<evidence type="ECO:0000313" key="2">
    <source>
        <dbReference type="Proteomes" id="UP000217790"/>
    </source>
</evidence>
<dbReference type="EMBL" id="KZ293665">
    <property type="protein sequence ID" value="PBK90448.1"/>
    <property type="molecule type" value="Genomic_DNA"/>
</dbReference>
<dbReference type="InParanoid" id="A0A2H3DHV4"/>
<protein>
    <submittedName>
        <fullName evidence="1">Uncharacterized protein</fullName>
    </submittedName>
</protein>
<keyword evidence="2" id="KW-1185">Reference proteome</keyword>
<dbReference type="OrthoDB" id="3238562at2759"/>